<keyword evidence="1" id="KW-0732">Signal</keyword>
<evidence type="ECO:0000313" key="3">
    <source>
        <dbReference type="EMBL" id="KAK3258075.1"/>
    </source>
</evidence>
<proteinExistence type="predicted"/>
<dbReference type="InterPro" id="IPR044929">
    <property type="entry name" value="DNA/RNA_non-sp_Endonuclease_sf"/>
</dbReference>
<sequence>MKLFSVLLLQLVGASVALEGISLDAEVSAVSESQCVCTSVPCPTVGKNTLQNGGDASVIYYYANHSGFAVVTSAKGTITPKSLDQGTGTTVCTRAYSRMLDDDGAKDCDAGHILANRLGGLGTEPLNIFPQDLGVNRGLYAQFEDDIHDCVTSGASSANLQWHFEYESTKRTMPSRVKYAAHFIGGTCTELSASFDN</sequence>
<dbReference type="Pfam" id="PF13930">
    <property type="entry name" value="Endonuclea_NS_2"/>
    <property type="match status" value="1"/>
</dbReference>
<organism evidence="3 4">
    <name type="scientific">Cymbomonas tetramitiformis</name>
    <dbReference type="NCBI Taxonomy" id="36881"/>
    <lineage>
        <taxon>Eukaryota</taxon>
        <taxon>Viridiplantae</taxon>
        <taxon>Chlorophyta</taxon>
        <taxon>Pyramimonadophyceae</taxon>
        <taxon>Pyramimonadales</taxon>
        <taxon>Pyramimonadaceae</taxon>
        <taxon>Cymbomonas</taxon>
    </lineage>
</organism>
<dbReference type="EMBL" id="LGRX02019847">
    <property type="protein sequence ID" value="KAK3258075.1"/>
    <property type="molecule type" value="Genomic_DNA"/>
</dbReference>
<feature type="domain" description="Type VII secretion system protein EssD-like" evidence="2">
    <location>
        <begin position="72"/>
        <end position="153"/>
    </location>
</feature>
<dbReference type="Gene3D" id="3.40.570.10">
    <property type="entry name" value="Extracellular Endonuclease, subunit A"/>
    <property type="match status" value="1"/>
</dbReference>
<name>A0AAE0FEK3_9CHLO</name>
<evidence type="ECO:0000256" key="1">
    <source>
        <dbReference type="SAM" id="SignalP"/>
    </source>
</evidence>
<dbReference type="Proteomes" id="UP001190700">
    <property type="component" value="Unassembled WGS sequence"/>
</dbReference>
<reference evidence="3 4" key="1">
    <citation type="journal article" date="2015" name="Genome Biol. Evol.">
        <title>Comparative Genomics of a Bacterivorous Green Alga Reveals Evolutionary Causalities and Consequences of Phago-Mixotrophic Mode of Nutrition.</title>
        <authorList>
            <person name="Burns J.A."/>
            <person name="Paasch A."/>
            <person name="Narechania A."/>
            <person name="Kim E."/>
        </authorList>
    </citation>
    <scope>NUCLEOTIDE SEQUENCE [LARGE SCALE GENOMIC DNA]</scope>
    <source>
        <strain evidence="3 4">PLY_AMNH</strain>
    </source>
</reference>
<accession>A0AAE0FEK3</accession>
<comment type="caution">
    <text evidence="3">The sequence shown here is derived from an EMBL/GenBank/DDBJ whole genome shotgun (WGS) entry which is preliminary data.</text>
</comment>
<gene>
    <name evidence="3" type="ORF">CYMTET_32866</name>
</gene>
<keyword evidence="4" id="KW-1185">Reference proteome</keyword>
<feature type="chain" id="PRO_5042038147" description="Type VII secretion system protein EssD-like domain-containing protein" evidence="1">
    <location>
        <begin position="18"/>
        <end position="197"/>
    </location>
</feature>
<evidence type="ECO:0000259" key="2">
    <source>
        <dbReference type="Pfam" id="PF13930"/>
    </source>
</evidence>
<evidence type="ECO:0000313" key="4">
    <source>
        <dbReference type="Proteomes" id="UP001190700"/>
    </source>
</evidence>
<dbReference type="AlphaFoldDB" id="A0AAE0FEK3"/>
<dbReference type="InterPro" id="IPR044927">
    <property type="entry name" value="Endonuclea_NS_2"/>
</dbReference>
<protein>
    <recommendedName>
        <fullName evidence="2">Type VII secretion system protein EssD-like domain-containing protein</fullName>
    </recommendedName>
</protein>
<feature type="signal peptide" evidence="1">
    <location>
        <begin position="1"/>
        <end position="17"/>
    </location>
</feature>